<comment type="caution">
    <text evidence="2">The sequence shown here is derived from an EMBL/GenBank/DDBJ whole genome shotgun (WGS) entry which is preliminary data.</text>
</comment>
<dbReference type="Proteomes" id="UP000480570">
    <property type="component" value="Unassembled WGS sequence"/>
</dbReference>
<feature type="transmembrane region" description="Helical" evidence="1">
    <location>
        <begin position="20"/>
        <end position="38"/>
    </location>
</feature>
<protein>
    <submittedName>
        <fullName evidence="2">Uncharacterized protein</fullName>
    </submittedName>
</protein>
<dbReference type="AlphaFoldDB" id="A0A7C9N6M4"/>
<keyword evidence="1" id="KW-0812">Transmembrane</keyword>
<organism evidence="2 3">
    <name type="scientific">Furfurilactobacillus rossiae</name>
    <dbReference type="NCBI Taxonomy" id="231049"/>
    <lineage>
        <taxon>Bacteria</taxon>
        <taxon>Bacillati</taxon>
        <taxon>Bacillota</taxon>
        <taxon>Bacilli</taxon>
        <taxon>Lactobacillales</taxon>
        <taxon>Lactobacillaceae</taxon>
        <taxon>Furfurilactobacillus</taxon>
    </lineage>
</organism>
<feature type="transmembrane region" description="Helical" evidence="1">
    <location>
        <begin position="50"/>
        <end position="68"/>
    </location>
</feature>
<dbReference type="EMBL" id="WEZT01000005">
    <property type="protein sequence ID" value="MYV05292.1"/>
    <property type="molecule type" value="Genomic_DNA"/>
</dbReference>
<name>A0A7C9N6M4_9LACO</name>
<sequence length="80" mass="9764">MTFVDKLAFQIKRFSKKYQWLYNCLLSLVMMLLLYLFYDLLATLFHWPSVSPTFILIMLIVTLIILVIQRYQQLWRSQQL</sequence>
<gene>
    <name evidence="2" type="ORF">GB992_05285</name>
</gene>
<accession>A0A7C9N6M4</accession>
<keyword evidence="1" id="KW-1133">Transmembrane helix</keyword>
<evidence type="ECO:0000256" key="1">
    <source>
        <dbReference type="SAM" id="Phobius"/>
    </source>
</evidence>
<proteinExistence type="predicted"/>
<keyword evidence="1" id="KW-0472">Membrane</keyword>
<evidence type="ECO:0000313" key="3">
    <source>
        <dbReference type="Proteomes" id="UP000480570"/>
    </source>
</evidence>
<reference evidence="2 3" key="1">
    <citation type="journal article" date="2019" name="Appl. Environ. Microbiol.">
        <title>Genetic determinants of hydroxycinnamic acid metabolism in heterofermentative lactobacilli.</title>
        <authorList>
            <person name="Gaur G."/>
            <person name="Oh J.H."/>
            <person name="Filannino P."/>
            <person name="Gobbetti M."/>
            <person name="van Pijkeren J.P."/>
            <person name="Ganzle M.G."/>
        </authorList>
    </citation>
    <scope>NUCLEOTIDE SEQUENCE [LARGE SCALE GENOMIC DNA]</scope>
    <source>
        <strain evidence="2 3">FUA3583</strain>
    </source>
</reference>
<evidence type="ECO:0000313" key="2">
    <source>
        <dbReference type="EMBL" id="MYV05292.1"/>
    </source>
</evidence>